<evidence type="ECO:0000256" key="1">
    <source>
        <dbReference type="SAM" id="MobiDB-lite"/>
    </source>
</evidence>
<organism evidence="2 3">
    <name type="scientific">Boletus reticuloceps</name>
    <dbReference type="NCBI Taxonomy" id="495285"/>
    <lineage>
        <taxon>Eukaryota</taxon>
        <taxon>Fungi</taxon>
        <taxon>Dikarya</taxon>
        <taxon>Basidiomycota</taxon>
        <taxon>Agaricomycotina</taxon>
        <taxon>Agaricomycetes</taxon>
        <taxon>Agaricomycetidae</taxon>
        <taxon>Boletales</taxon>
        <taxon>Boletineae</taxon>
        <taxon>Boletaceae</taxon>
        <taxon>Boletoideae</taxon>
        <taxon>Boletus</taxon>
    </lineage>
</organism>
<reference evidence="2" key="1">
    <citation type="submission" date="2021-03" db="EMBL/GenBank/DDBJ databases">
        <title>Evolutionary innovations through gain and loss of genes in the ectomycorrhizal Boletales.</title>
        <authorList>
            <person name="Wu G."/>
            <person name="Miyauchi S."/>
            <person name="Morin E."/>
            <person name="Yang Z.-L."/>
            <person name="Xu J."/>
            <person name="Martin F.M."/>
        </authorList>
    </citation>
    <scope>NUCLEOTIDE SEQUENCE</scope>
    <source>
        <strain evidence="2">BR01</strain>
    </source>
</reference>
<evidence type="ECO:0000313" key="3">
    <source>
        <dbReference type="Proteomes" id="UP000683000"/>
    </source>
</evidence>
<evidence type="ECO:0000313" key="2">
    <source>
        <dbReference type="EMBL" id="KAG6376053.1"/>
    </source>
</evidence>
<feature type="region of interest" description="Disordered" evidence="1">
    <location>
        <begin position="293"/>
        <end position="316"/>
    </location>
</feature>
<feature type="region of interest" description="Disordered" evidence="1">
    <location>
        <begin position="333"/>
        <end position="369"/>
    </location>
</feature>
<dbReference type="OrthoDB" id="3066311at2759"/>
<protein>
    <submittedName>
        <fullName evidence="2">Uncharacterized protein</fullName>
    </submittedName>
</protein>
<feature type="region of interest" description="Disordered" evidence="1">
    <location>
        <begin position="201"/>
        <end position="236"/>
    </location>
</feature>
<gene>
    <name evidence="2" type="ORF">JVT61DRAFT_2021</name>
</gene>
<feature type="compositionally biased region" description="Low complexity" evidence="1">
    <location>
        <begin position="333"/>
        <end position="366"/>
    </location>
</feature>
<accession>A0A8I3AAA0</accession>
<proteinExistence type="predicted"/>
<feature type="compositionally biased region" description="Acidic residues" evidence="1">
    <location>
        <begin position="49"/>
        <end position="58"/>
    </location>
</feature>
<sequence length="451" mass="50903">MDPFIANANTSTSQLTRLLAVSSNSRMPHVFVIPPEEEQQDNPPWCCFDADEQPEDNGDIPSSPDFHFFDVPHLFDQSEHDVPDLFARRTSIYQPRPRVLVSKKLEKKQRPEAIKIIENKPSQARQRDAREDPDVVEVVKVKRGREALTDSEENANAKRPKTLKARATKALQSIKNVSKTSHRTHVKELWTSSESMPGMFKGVQEQIRSQQETEDRHPSTPPKKVSLSRGTSRKLSQIFHPVKPSRVESSFTVRAPSAASAEAREILSAADPSSLPHIRYKNINSSHNEVTSTFMTDDGLHRPVSPPPPMPPTKKNINKKFSVRELQRLFSFSLSSSGDPSPSPTTTGVLSSSAHSSSKPSTSTSTLPYNYPDVPMEEDTYVDVHFSDFDNTDRKLGSQYHQAFHTYDDDLCTPRRLSDLSCEMKLNSFHFDSLSFDPRDFHIPREGDIPR</sequence>
<name>A0A8I3AAA0_9AGAM</name>
<keyword evidence="3" id="KW-1185">Reference proteome</keyword>
<dbReference type="EMBL" id="JAGFBS010000012">
    <property type="protein sequence ID" value="KAG6376053.1"/>
    <property type="molecule type" value="Genomic_DNA"/>
</dbReference>
<dbReference type="AlphaFoldDB" id="A0A8I3AAA0"/>
<feature type="region of interest" description="Disordered" evidence="1">
    <location>
        <begin position="34"/>
        <end position="65"/>
    </location>
</feature>
<comment type="caution">
    <text evidence="2">The sequence shown here is derived from an EMBL/GenBank/DDBJ whole genome shotgun (WGS) entry which is preliminary data.</text>
</comment>
<dbReference type="Proteomes" id="UP000683000">
    <property type="component" value="Unassembled WGS sequence"/>
</dbReference>